<name>A0A9W8XLB3_9PLEO</name>
<feature type="region of interest" description="Disordered" evidence="1">
    <location>
        <begin position="335"/>
        <end position="385"/>
    </location>
</feature>
<dbReference type="OrthoDB" id="3794037at2759"/>
<feature type="compositionally biased region" description="Low complexity" evidence="1">
    <location>
        <begin position="442"/>
        <end position="459"/>
    </location>
</feature>
<sequence>MDRLKEKASRTSKGKEKAEEPPEKKLEPVQPTVGPNLFTVHHDHPRTANTRVAPWEALGQKPPPVDQPPKLLKKKSSIFSLRKEKLDQEEVVTSHKSAPPVPPIPFKYSLFPKCKQKGPFDNPPTPPFAKQRPDTGRSGSGSRAVPHVPQLTVPRKFVPLMTPYSDEGGLPKTPSKVTFAPVTTSSTSNTSSASNVREPGSAPQSPSERILTAIRTAADTVTKNATETTAPTSPIKRSSSTASSASNVLQHKFVPRSPSEETLTPPKRPKGTTFGVPNEVWEARYADHPEIVRFKEHIHNDGPPIEEMVYSPGIPASEYHRLKANFEATGSPFESAKAKGKKAKSLPQSSSSHSFATVTPFSYHQHEVNHSGPLEPPSRFYANRAAASSTKTLKSLFKPSSAATSPTYPEFAPLSQIGVLQAQPNRKSSSSSSRPASKESRIASTSSSSGSRFSVGTYSLGRSSRGKLKPKKSMRDLFKRSSSSGSPEQPRAYHISRPVLVPQPGPDSDVPPLPTTVKFTKPPGPPPTRPPRPDEEVDRELVAMRGSGITRMGFEGNKRVPQVDMGIRTPSGVAYERYSQERYTVKRMGRGMLIRDSMTGTKEFVEDI</sequence>
<comment type="caution">
    <text evidence="2">The sequence shown here is derived from an EMBL/GenBank/DDBJ whole genome shotgun (WGS) entry which is preliminary data.</text>
</comment>
<organism evidence="2 3">
    <name type="scientific">Didymosphaeria variabile</name>
    <dbReference type="NCBI Taxonomy" id="1932322"/>
    <lineage>
        <taxon>Eukaryota</taxon>
        <taxon>Fungi</taxon>
        <taxon>Dikarya</taxon>
        <taxon>Ascomycota</taxon>
        <taxon>Pezizomycotina</taxon>
        <taxon>Dothideomycetes</taxon>
        <taxon>Pleosporomycetidae</taxon>
        <taxon>Pleosporales</taxon>
        <taxon>Massarineae</taxon>
        <taxon>Didymosphaeriaceae</taxon>
        <taxon>Didymosphaeria</taxon>
    </lineage>
</organism>
<dbReference type="RefSeq" id="XP_056071470.1">
    <property type="nucleotide sequence ID" value="XM_056214203.1"/>
</dbReference>
<protein>
    <submittedName>
        <fullName evidence="2">Uncharacterized protein</fullName>
    </submittedName>
</protein>
<feature type="region of interest" description="Disordered" evidence="1">
    <location>
        <begin position="85"/>
        <end position="104"/>
    </location>
</feature>
<gene>
    <name evidence="2" type="ORF">N0V89_005426</name>
</gene>
<evidence type="ECO:0000256" key="1">
    <source>
        <dbReference type="SAM" id="MobiDB-lite"/>
    </source>
</evidence>
<feature type="compositionally biased region" description="Polar residues" evidence="1">
    <location>
        <begin position="219"/>
        <end position="237"/>
    </location>
</feature>
<feature type="compositionally biased region" description="Basic and acidic residues" evidence="1">
    <location>
        <begin position="1"/>
        <end position="27"/>
    </location>
</feature>
<proteinExistence type="predicted"/>
<feature type="compositionally biased region" description="Low complexity" evidence="1">
    <location>
        <begin position="426"/>
        <end position="435"/>
    </location>
</feature>
<feature type="region of interest" description="Disordered" evidence="1">
    <location>
        <begin position="110"/>
        <end position="275"/>
    </location>
</feature>
<keyword evidence="3" id="KW-1185">Reference proteome</keyword>
<dbReference type="Proteomes" id="UP001140513">
    <property type="component" value="Unassembled WGS sequence"/>
</dbReference>
<dbReference type="AlphaFoldDB" id="A0A9W8XLB3"/>
<feature type="region of interest" description="Disordered" evidence="1">
    <location>
        <begin position="1"/>
        <end position="72"/>
    </location>
</feature>
<dbReference type="EMBL" id="JAPEUX010000004">
    <property type="protein sequence ID" value="KAJ4353696.1"/>
    <property type="molecule type" value="Genomic_DNA"/>
</dbReference>
<reference evidence="2" key="1">
    <citation type="submission" date="2022-10" db="EMBL/GenBank/DDBJ databases">
        <title>Tapping the CABI collections for fungal endophytes: first genome assemblies for Collariella, Neodidymelliopsis, Ascochyta clinopodiicola, Didymella pomorum, Didymosphaeria variabile, Neocosmospora piperis and Neocucurbitaria cava.</title>
        <authorList>
            <person name="Hill R."/>
        </authorList>
    </citation>
    <scope>NUCLEOTIDE SEQUENCE</scope>
    <source>
        <strain evidence="2">IMI 356815</strain>
    </source>
</reference>
<feature type="compositionally biased region" description="Polar residues" evidence="1">
    <location>
        <begin position="346"/>
        <end position="362"/>
    </location>
</feature>
<evidence type="ECO:0000313" key="3">
    <source>
        <dbReference type="Proteomes" id="UP001140513"/>
    </source>
</evidence>
<dbReference type="GeneID" id="80908956"/>
<feature type="compositionally biased region" description="Pro residues" evidence="1">
    <location>
        <begin position="501"/>
        <end position="514"/>
    </location>
</feature>
<accession>A0A9W8XLB3</accession>
<evidence type="ECO:0000313" key="2">
    <source>
        <dbReference type="EMBL" id="KAJ4353696.1"/>
    </source>
</evidence>
<feature type="region of interest" description="Disordered" evidence="1">
    <location>
        <begin position="415"/>
        <end position="536"/>
    </location>
</feature>
<feature type="compositionally biased region" description="Low complexity" evidence="1">
    <location>
        <begin position="183"/>
        <end position="195"/>
    </location>
</feature>